<evidence type="ECO:0000256" key="5">
    <source>
        <dbReference type="ARBA" id="ARBA00022692"/>
    </source>
</evidence>
<dbReference type="GO" id="GO:0005886">
    <property type="term" value="C:plasma membrane"/>
    <property type="evidence" value="ECO:0007669"/>
    <property type="project" value="UniProtKB-SubCell"/>
</dbReference>
<evidence type="ECO:0000256" key="8">
    <source>
        <dbReference type="RuleBase" id="RU363041"/>
    </source>
</evidence>
<dbReference type="Proteomes" id="UP000186895">
    <property type="component" value="Unassembled WGS sequence"/>
</dbReference>
<evidence type="ECO:0000256" key="4">
    <source>
        <dbReference type="ARBA" id="ARBA00022475"/>
    </source>
</evidence>
<feature type="transmembrane region" description="Helical" evidence="8">
    <location>
        <begin position="181"/>
        <end position="202"/>
    </location>
</feature>
<dbReference type="InterPro" id="IPR002781">
    <property type="entry name" value="TM_pro_TauE-like"/>
</dbReference>
<keyword evidence="5 8" id="KW-0812">Transmembrane</keyword>
<reference evidence="9 10" key="1">
    <citation type="submission" date="2017-01" db="EMBL/GenBank/DDBJ databases">
        <authorList>
            <person name="Mah S.A."/>
            <person name="Swanson W.J."/>
            <person name="Moy G.W."/>
            <person name="Vacquier V.D."/>
        </authorList>
    </citation>
    <scope>NUCLEOTIDE SEQUENCE [LARGE SCALE GENOMIC DNA]</scope>
    <source>
        <strain evidence="9 10">DSM 7027</strain>
    </source>
</reference>
<feature type="transmembrane region" description="Helical" evidence="8">
    <location>
        <begin position="78"/>
        <end position="97"/>
    </location>
</feature>
<dbReference type="AlphaFoldDB" id="A0A1N6Q0F3"/>
<comment type="similarity">
    <text evidence="2 8">Belongs to the 4-toluene sulfonate uptake permease (TSUP) (TC 2.A.102) family.</text>
</comment>
<organism evidence="9 10">
    <name type="scientific">Marinobacterium stanieri</name>
    <dbReference type="NCBI Taxonomy" id="49186"/>
    <lineage>
        <taxon>Bacteria</taxon>
        <taxon>Pseudomonadati</taxon>
        <taxon>Pseudomonadota</taxon>
        <taxon>Gammaproteobacteria</taxon>
        <taxon>Oceanospirillales</taxon>
        <taxon>Oceanospirillaceae</taxon>
        <taxon>Marinobacterium</taxon>
    </lineage>
</organism>
<proteinExistence type="inferred from homology"/>
<comment type="subcellular location">
    <subcellularLocation>
        <location evidence="1 8">Cell membrane</location>
        <topology evidence="1 8">Multi-pass membrane protein</topology>
    </subcellularLocation>
</comment>
<sequence>MLDWEILQWIVLIVAGYLAGVLNSIAGGGSFLTFPALVWAGVPPIMANATSAVAVLPGYLGGALGFRQELSQLTRRQHLQMSVVGLVGGLLGGALLLVTPAELFSQVVPVLLLLATLMFAFGQTLLARIRRSNQPVALLPGLFVVAVYGGYFNGGLGIMLLAMFAAAGMTNMLLMNGLKNWISFIISLISVLAFAVAGKVLWAEALVMMLAATLGGYQGAHLSRILPAVWVKRFVVLVGLVMTLVFLLRS</sequence>
<feature type="transmembrane region" description="Helical" evidence="8">
    <location>
        <begin position="103"/>
        <end position="122"/>
    </location>
</feature>
<accession>A0A1N6Q0F3</accession>
<evidence type="ECO:0000256" key="6">
    <source>
        <dbReference type="ARBA" id="ARBA00022989"/>
    </source>
</evidence>
<feature type="transmembrane region" description="Helical" evidence="8">
    <location>
        <begin position="7"/>
        <end position="25"/>
    </location>
</feature>
<protein>
    <recommendedName>
        <fullName evidence="8">Probable membrane transporter protein</fullName>
    </recommendedName>
</protein>
<evidence type="ECO:0000256" key="2">
    <source>
        <dbReference type="ARBA" id="ARBA00009142"/>
    </source>
</evidence>
<feature type="transmembrane region" description="Helical" evidence="8">
    <location>
        <begin position="45"/>
        <end position="66"/>
    </location>
</feature>
<keyword evidence="3" id="KW-0813">Transport</keyword>
<evidence type="ECO:0000256" key="1">
    <source>
        <dbReference type="ARBA" id="ARBA00004651"/>
    </source>
</evidence>
<gene>
    <name evidence="9" type="ORF">SAMN05421647_102173</name>
</gene>
<keyword evidence="10" id="KW-1185">Reference proteome</keyword>
<dbReference type="EMBL" id="FTMN01000002">
    <property type="protein sequence ID" value="SIQ10164.1"/>
    <property type="molecule type" value="Genomic_DNA"/>
</dbReference>
<evidence type="ECO:0000313" key="9">
    <source>
        <dbReference type="EMBL" id="SIQ10164.1"/>
    </source>
</evidence>
<keyword evidence="7 8" id="KW-0472">Membrane</keyword>
<feature type="transmembrane region" description="Helical" evidence="8">
    <location>
        <begin position="134"/>
        <end position="151"/>
    </location>
</feature>
<keyword evidence="6 8" id="KW-1133">Transmembrane helix</keyword>
<evidence type="ECO:0000313" key="10">
    <source>
        <dbReference type="Proteomes" id="UP000186895"/>
    </source>
</evidence>
<dbReference type="STRING" id="49186.SAMN05421647_102173"/>
<dbReference type="InterPro" id="IPR052017">
    <property type="entry name" value="TSUP"/>
</dbReference>
<dbReference type="Pfam" id="PF01925">
    <property type="entry name" value="TauE"/>
    <property type="match status" value="1"/>
</dbReference>
<dbReference type="RefSeq" id="WP_076461526.1">
    <property type="nucleotide sequence ID" value="NZ_FTMN01000002.1"/>
</dbReference>
<dbReference type="eggNOG" id="COG0730">
    <property type="taxonomic scope" value="Bacteria"/>
</dbReference>
<dbReference type="PANTHER" id="PTHR30269:SF0">
    <property type="entry name" value="MEMBRANE TRANSPORTER PROTEIN YFCA-RELATED"/>
    <property type="match status" value="1"/>
</dbReference>
<evidence type="ECO:0000256" key="3">
    <source>
        <dbReference type="ARBA" id="ARBA00022448"/>
    </source>
</evidence>
<name>A0A1N6Q0F3_9GAMM</name>
<feature type="transmembrane region" description="Helical" evidence="8">
    <location>
        <begin position="230"/>
        <end position="248"/>
    </location>
</feature>
<dbReference type="PANTHER" id="PTHR30269">
    <property type="entry name" value="TRANSMEMBRANE PROTEIN YFCA"/>
    <property type="match status" value="1"/>
</dbReference>
<evidence type="ECO:0000256" key="7">
    <source>
        <dbReference type="ARBA" id="ARBA00023136"/>
    </source>
</evidence>
<keyword evidence="4 8" id="KW-1003">Cell membrane</keyword>